<dbReference type="SUPFAM" id="SSF52141">
    <property type="entry name" value="Uracil-DNA glycosylase-like"/>
    <property type="match status" value="1"/>
</dbReference>
<dbReference type="Gene3D" id="3.40.470.10">
    <property type="entry name" value="Uracil-DNA glycosylase-like domain"/>
    <property type="match status" value="1"/>
</dbReference>
<dbReference type="GO" id="GO:0004844">
    <property type="term" value="F:uracil DNA N-glycosylase activity"/>
    <property type="evidence" value="ECO:0007669"/>
    <property type="project" value="UniProtKB-UniRule"/>
</dbReference>
<dbReference type="Proteomes" id="UP000228680">
    <property type="component" value="Unassembled WGS sequence"/>
</dbReference>
<evidence type="ECO:0000256" key="2">
    <source>
        <dbReference type="ARBA" id="ARBA00002631"/>
    </source>
</evidence>
<comment type="caution">
    <text evidence="13">The sequence shown here is derived from an EMBL/GenBank/DDBJ whole genome shotgun (WGS) entry which is preliminary data.</text>
</comment>
<dbReference type="GO" id="GO:0005737">
    <property type="term" value="C:cytoplasm"/>
    <property type="evidence" value="ECO:0007669"/>
    <property type="project" value="UniProtKB-SubCell"/>
</dbReference>
<keyword evidence="9" id="KW-0963">Cytoplasm</keyword>
<dbReference type="OrthoDB" id="9804372at2"/>
<dbReference type="EC" id="3.2.2.27" evidence="4 9"/>
<comment type="subcellular location">
    <subcellularLocation>
        <location evidence="9">Cytoplasm</location>
    </subcellularLocation>
</comment>
<dbReference type="InterPro" id="IPR036895">
    <property type="entry name" value="Uracil-DNA_glycosylase-like_sf"/>
</dbReference>
<dbReference type="NCBIfam" id="TIGR00628">
    <property type="entry name" value="ung"/>
    <property type="match status" value="1"/>
</dbReference>
<comment type="catalytic activity">
    <reaction evidence="1 9 11">
        <text>Hydrolyzes single-stranded DNA or mismatched double-stranded DNA and polynucleotides, releasing free uracil.</text>
        <dbReference type="EC" id="3.2.2.27"/>
    </reaction>
</comment>
<dbReference type="FunFam" id="3.40.470.10:FF:000001">
    <property type="entry name" value="Uracil-DNA glycosylase"/>
    <property type="match status" value="1"/>
</dbReference>
<comment type="function">
    <text evidence="2 9 11">Excises uracil residues from the DNA which can arise as a result of misincorporation of dUMP residues by DNA polymerase or due to deamination of cytosine.</text>
</comment>
<dbReference type="HAMAP" id="MF_00148">
    <property type="entry name" value="UDG"/>
    <property type="match status" value="1"/>
</dbReference>
<dbReference type="NCBIfam" id="NF003591">
    <property type="entry name" value="PRK05254.1-4"/>
    <property type="match status" value="1"/>
</dbReference>
<evidence type="ECO:0000259" key="12">
    <source>
        <dbReference type="SMART" id="SM00986"/>
    </source>
</evidence>
<comment type="similarity">
    <text evidence="3 9 11">Belongs to the uracil-DNA glycosylase (UDG) superfamily. UNG family.</text>
</comment>
<dbReference type="Pfam" id="PF03167">
    <property type="entry name" value="UDG"/>
    <property type="match status" value="1"/>
</dbReference>
<sequence length="216" mass="24539">MPKWKEVLADEWEAPYFLFLKERLEEEYKQKTIFPKWDDVLNALKYTAYDDVRVVILGQDPYHGPGQAHGLSFSVQPGTPLPPSLRNMYKELEADLGCKRNTGDLRSWAAQGVLLLNTVLTVEQGNAHSHKGWGWEEFTDAVIRAVSDKDEPVIFVLWGRPAQTKKALIDTEKHVIIESVHPSPLSASRGFFGSKPYSKINQQLEGWGQSPIDFCR</sequence>
<evidence type="ECO:0000256" key="4">
    <source>
        <dbReference type="ARBA" id="ARBA00012030"/>
    </source>
</evidence>
<feature type="active site" description="Proton acceptor" evidence="9 10">
    <location>
        <position position="60"/>
    </location>
</feature>
<reference evidence="13 14" key="1">
    <citation type="submission" date="2017-10" db="EMBL/GenBank/DDBJ databases">
        <title>Draft genome of Chryseomicrobium casticus sp. nov.</title>
        <authorList>
            <person name="Chakraborty R."/>
            <person name="Saha T."/>
        </authorList>
    </citation>
    <scope>NUCLEOTIDE SEQUENCE [LARGE SCALE GENOMIC DNA]</scope>
    <source>
        <strain evidence="13 14">ET03</strain>
    </source>
</reference>
<dbReference type="PANTHER" id="PTHR11264">
    <property type="entry name" value="URACIL-DNA GLYCOSYLASE"/>
    <property type="match status" value="1"/>
</dbReference>
<dbReference type="NCBIfam" id="NF003589">
    <property type="entry name" value="PRK05254.1-2"/>
    <property type="match status" value="1"/>
</dbReference>
<dbReference type="RefSeq" id="WP_100353350.1">
    <property type="nucleotide sequence ID" value="NZ_PCGR01000002.1"/>
</dbReference>
<keyword evidence="7 9" id="KW-0378">Hydrolase</keyword>
<name>A0A2M9F017_9BACL</name>
<dbReference type="EMBL" id="PCGR01000002">
    <property type="protein sequence ID" value="PJK16796.1"/>
    <property type="molecule type" value="Genomic_DNA"/>
</dbReference>
<keyword evidence="6 9" id="KW-0227">DNA damage</keyword>
<protein>
    <recommendedName>
        <fullName evidence="5 9">Uracil-DNA glycosylase</fullName>
        <shortName evidence="9">UDG</shortName>
        <ecNumber evidence="4 9">3.2.2.27</ecNumber>
    </recommendedName>
</protein>
<evidence type="ECO:0000313" key="14">
    <source>
        <dbReference type="Proteomes" id="UP000228680"/>
    </source>
</evidence>
<evidence type="ECO:0000256" key="5">
    <source>
        <dbReference type="ARBA" id="ARBA00018429"/>
    </source>
</evidence>
<dbReference type="InterPro" id="IPR005122">
    <property type="entry name" value="Uracil-DNA_glycosylase-like"/>
</dbReference>
<keyword evidence="8 9" id="KW-0234">DNA repair</keyword>
<evidence type="ECO:0000313" key="13">
    <source>
        <dbReference type="EMBL" id="PJK16796.1"/>
    </source>
</evidence>
<dbReference type="SMART" id="SM00987">
    <property type="entry name" value="UreE_C"/>
    <property type="match status" value="1"/>
</dbReference>
<evidence type="ECO:0000256" key="8">
    <source>
        <dbReference type="ARBA" id="ARBA00023204"/>
    </source>
</evidence>
<evidence type="ECO:0000256" key="10">
    <source>
        <dbReference type="PROSITE-ProRule" id="PRU10072"/>
    </source>
</evidence>
<dbReference type="InterPro" id="IPR002043">
    <property type="entry name" value="UDG_fam1"/>
</dbReference>
<evidence type="ECO:0000256" key="7">
    <source>
        <dbReference type="ARBA" id="ARBA00022801"/>
    </source>
</evidence>
<dbReference type="CDD" id="cd10027">
    <property type="entry name" value="UDG-F1-like"/>
    <property type="match status" value="1"/>
</dbReference>
<evidence type="ECO:0000256" key="6">
    <source>
        <dbReference type="ARBA" id="ARBA00022763"/>
    </source>
</evidence>
<organism evidence="13 14">
    <name type="scientific">Chryseomicrobium excrementi</name>
    <dbReference type="NCBI Taxonomy" id="2041346"/>
    <lineage>
        <taxon>Bacteria</taxon>
        <taxon>Bacillati</taxon>
        <taxon>Bacillota</taxon>
        <taxon>Bacilli</taxon>
        <taxon>Bacillales</taxon>
        <taxon>Caryophanaceae</taxon>
        <taxon>Chryseomicrobium</taxon>
    </lineage>
</organism>
<proteinExistence type="inferred from homology"/>
<evidence type="ECO:0000256" key="1">
    <source>
        <dbReference type="ARBA" id="ARBA00001400"/>
    </source>
</evidence>
<dbReference type="AlphaFoldDB" id="A0A2M9F017"/>
<evidence type="ECO:0000256" key="11">
    <source>
        <dbReference type="RuleBase" id="RU003780"/>
    </source>
</evidence>
<dbReference type="NCBIfam" id="NF003592">
    <property type="entry name" value="PRK05254.1-5"/>
    <property type="match status" value="1"/>
</dbReference>
<feature type="domain" description="Uracil-DNA glycosylase-like" evidence="12">
    <location>
        <begin position="45"/>
        <end position="204"/>
    </location>
</feature>
<accession>A0A2M9F017</accession>
<dbReference type="GO" id="GO:0097510">
    <property type="term" value="P:base-excision repair, AP site formation via deaminated base removal"/>
    <property type="evidence" value="ECO:0007669"/>
    <property type="project" value="TreeGrafter"/>
</dbReference>
<dbReference type="PROSITE" id="PS00130">
    <property type="entry name" value="U_DNA_GLYCOSYLASE"/>
    <property type="match status" value="1"/>
</dbReference>
<dbReference type="SMART" id="SM00986">
    <property type="entry name" value="UDG"/>
    <property type="match status" value="1"/>
</dbReference>
<gene>
    <name evidence="9" type="primary">ung</name>
    <name evidence="13" type="ORF">CQS04_06485</name>
</gene>
<evidence type="ECO:0000256" key="9">
    <source>
        <dbReference type="HAMAP-Rule" id="MF_00148"/>
    </source>
</evidence>
<keyword evidence="14" id="KW-1185">Reference proteome</keyword>
<dbReference type="InterPro" id="IPR018085">
    <property type="entry name" value="Ura-DNA_Glyclase_AS"/>
</dbReference>
<dbReference type="NCBIfam" id="NF003588">
    <property type="entry name" value="PRK05254.1-1"/>
    <property type="match status" value="1"/>
</dbReference>
<dbReference type="PANTHER" id="PTHR11264:SF0">
    <property type="entry name" value="URACIL-DNA GLYCOSYLASE"/>
    <property type="match status" value="1"/>
</dbReference>
<evidence type="ECO:0000256" key="3">
    <source>
        <dbReference type="ARBA" id="ARBA00008184"/>
    </source>
</evidence>